<keyword evidence="6" id="KW-0430">Lectin</keyword>
<dbReference type="GeneID" id="115745813"/>
<dbReference type="GO" id="GO:0005537">
    <property type="term" value="F:D-mannose binding"/>
    <property type="evidence" value="ECO:0007669"/>
    <property type="project" value="UniProtKB-KW"/>
</dbReference>
<keyword evidence="17" id="KW-1185">Reference proteome</keyword>
<evidence type="ECO:0000256" key="2">
    <source>
        <dbReference type="ARBA" id="ARBA00022529"/>
    </source>
</evidence>
<evidence type="ECO:0000256" key="13">
    <source>
        <dbReference type="ARBA" id="ARBA00024184"/>
    </source>
</evidence>
<evidence type="ECO:0000256" key="14">
    <source>
        <dbReference type="ARBA" id="ARBA00038393"/>
    </source>
</evidence>
<proteinExistence type="inferred from homology"/>
<evidence type="ECO:0000256" key="10">
    <source>
        <dbReference type="ARBA" id="ARBA00023022"/>
    </source>
</evidence>
<keyword evidence="8" id="KW-0611">Plant defense</keyword>
<keyword evidence="2" id="KW-0929">Antimicrobial</keyword>
<gene>
    <name evidence="18" type="primary">LOC115745813</name>
</gene>
<feature type="chain" id="PRO_5034917448" evidence="15">
    <location>
        <begin position="20"/>
        <end position="234"/>
    </location>
</feature>
<dbReference type="GO" id="GO:0050832">
    <property type="term" value="P:defense response to fungus"/>
    <property type="evidence" value="ECO:0007669"/>
    <property type="project" value="UniProtKB-KW"/>
</dbReference>
<evidence type="ECO:0000256" key="15">
    <source>
        <dbReference type="SAM" id="SignalP"/>
    </source>
</evidence>
<keyword evidence="3" id="KW-0295">Fungicide</keyword>
<dbReference type="InterPro" id="IPR038408">
    <property type="entry name" value="GNK2_sf"/>
</dbReference>
<comment type="similarity">
    <text evidence="14">Belongs to the cysteine-rich repeat secretory protein family. Plasmodesmata-located proteins (PDLD) subfamily.</text>
</comment>
<evidence type="ECO:0000256" key="11">
    <source>
        <dbReference type="ARBA" id="ARBA00023035"/>
    </source>
</evidence>
<feature type="signal peptide" evidence="15">
    <location>
        <begin position="1"/>
        <end position="19"/>
    </location>
</feature>
<dbReference type="GO" id="GO:0005886">
    <property type="term" value="C:plasma membrane"/>
    <property type="evidence" value="ECO:0007669"/>
    <property type="project" value="UniProtKB-SubCell"/>
</dbReference>
<keyword evidence="10" id="KW-0044">Antibiotic</keyword>
<evidence type="ECO:0000256" key="4">
    <source>
        <dbReference type="ARBA" id="ARBA00022581"/>
    </source>
</evidence>
<name>A0A8B8PSH5_9MYRT</name>
<keyword evidence="9" id="KW-0965">Cell junction</keyword>
<reference evidence="18" key="1">
    <citation type="submission" date="2025-08" db="UniProtKB">
        <authorList>
            <consortium name="RefSeq"/>
        </authorList>
    </citation>
    <scope>IDENTIFICATION</scope>
    <source>
        <tissue evidence="18">Leaf</tissue>
    </source>
</reference>
<dbReference type="GO" id="GO:0009506">
    <property type="term" value="C:plasmodesma"/>
    <property type="evidence" value="ECO:0007669"/>
    <property type="project" value="UniProtKB-SubCell"/>
</dbReference>
<keyword evidence="7" id="KW-0677">Repeat</keyword>
<dbReference type="GO" id="GO:0031640">
    <property type="term" value="P:killing of cells of another organism"/>
    <property type="evidence" value="ECO:0007669"/>
    <property type="project" value="UniProtKB-KW"/>
</dbReference>
<evidence type="ECO:0000313" key="18">
    <source>
        <dbReference type="RefSeq" id="XP_030537277.1"/>
    </source>
</evidence>
<dbReference type="PROSITE" id="PS51473">
    <property type="entry name" value="GNK2"/>
    <property type="match status" value="1"/>
</dbReference>
<keyword evidence="5 15" id="KW-0732">Signal</keyword>
<accession>A0A8B8PSH5</accession>
<keyword evidence="11" id="KW-0465">Mannose-binding</keyword>
<dbReference type="InterPro" id="IPR002902">
    <property type="entry name" value="GNK2"/>
</dbReference>
<keyword evidence="12" id="KW-1015">Disulfide bond</keyword>
<dbReference type="AlphaFoldDB" id="A0A8B8PSH5"/>
<dbReference type="Gene3D" id="3.30.430.20">
    <property type="entry name" value="Gnk2 domain, C-X8-C-X2-C motif"/>
    <property type="match status" value="2"/>
</dbReference>
<dbReference type="Proteomes" id="UP000827889">
    <property type="component" value="Chromosome 5"/>
</dbReference>
<dbReference type="GO" id="GO:0042742">
    <property type="term" value="P:defense response to bacterium"/>
    <property type="evidence" value="ECO:0007669"/>
    <property type="project" value="UniProtKB-KW"/>
</dbReference>
<dbReference type="InterPro" id="IPR051378">
    <property type="entry name" value="Cell2Cell_Antifungal"/>
</dbReference>
<evidence type="ECO:0000256" key="1">
    <source>
        <dbReference type="ARBA" id="ARBA00004251"/>
    </source>
</evidence>
<evidence type="ECO:0000256" key="5">
    <source>
        <dbReference type="ARBA" id="ARBA00022729"/>
    </source>
</evidence>
<evidence type="ECO:0000256" key="7">
    <source>
        <dbReference type="ARBA" id="ARBA00022737"/>
    </source>
</evidence>
<dbReference type="CDD" id="cd23509">
    <property type="entry name" value="Gnk2-like"/>
    <property type="match status" value="2"/>
</dbReference>
<evidence type="ECO:0000256" key="8">
    <source>
        <dbReference type="ARBA" id="ARBA00022821"/>
    </source>
</evidence>
<dbReference type="PANTHER" id="PTHR32080">
    <property type="entry name" value="ANTIFUNGAL PROTEIN GINKBILOBIN-2-LIKE"/>
    <property type="match status" value="1"/>
</dbReference>
<evidence type="ECO:0000256" key="6">
    <source>
        <dbReference type="ARBA" id="ARBA00022734"/>
    </source>
</evidence>
<comment type="subcellular location">
    <subcellularLocation>
        <location evidence="13">Cell junction</location>
        <location evidence="13">Plasmodesma</location>
    </subcellularLocation>
    <subcellularLocation>
        <location evidence="1">Cell membrane</location>
        <topology evidence="1">Single-pass type I membrane protein</topology>
    </subcellularLocation>
</comment>
<protein>
    <submittedName>
        <fullName evidence="18">Antifungal protein ginkbilobin-like protein 1</fullName>
    </submittedName>
</protein>
<evidence type="ECO:0000259" key="16">
    <source>
        <dbReference type="PROSITE" id="PS51473"/>
    </source>
</evidence>
<evidence type="ECO:0000256" key="12">
    <source>
        <dbReference type="ARBA" id="ARBA00023157"/>
    </source>
</evidence>
<evidence type="ECO:0000256" key="9">
    <source>
        <dbReference type="ARBA" id="ARBA00022949"/>
    </source>
</evidence>
<evidence type="ECO:0000313" key="17">
    <source>
        <dbReference type="Proteomes" id="UP000827889"/>
    </source>
</evidence>
<dbReference type="PANTHER" id="PTHR32080:SF54">
    <property type="entry name" value="GNK2-HOMOLOGOUS DOMAIN-CONTAINING PROTEIN"/>
    <property type="match status" value="1"/>
</dbReference>
<organism evidence="17 18">
    <name type="scientific">Rhodamnia argentea</name>
    <dbReference type="NCBI Taxonomy" id="178133"/>
    <lineage>
        <taxon>Eukaryota</taxon>
        <taxon>Viridiplantae</taxon>
        <taxon>Streptophyta</taxon>
        <taxon>Embryophyta</taxon>
        <taxon>Tracheophyta</taxon>
        <taxon>Spermatophyta</taxon>
        <taxon>Magnoliopsida</taxon>
        <taxon>eudicotyledons</taxon>
        <taxon>Gunneridae</taxon>
        <taxon>Pentapetalae</taxon>
        <taxon>rosids</taxon>
        <taxon>malvids</taxon>
        <taxon>Myrtales</taxon>
        <taxon>Myrtaceae</taxon>
        <taxon>Myrtoideae</taxon>
        <taxon>Myrteae</taxon>
        <taxon>Australasian group</taxon>
        <taxon>Rhodamnia</taxon>
    </lineage>
</organism>
<dbReference type="Pfam" id="PF01657">
    <property type="entry name" value="Stress-antifung"/>
    <property type="match status" value="2"/>
</dbReference>
<dbReference type="KEGG" id="rarg:115745813"/>
<evidence type="ECO:0000256" key="3">
    <source>
        <dbReference type="ARBA" id="ARBA00022577"/>
    </source>
</evidence>
<feature type="domain" description="Gnk2-homologous" evidence="16">
    <location>
        <begin position="129"/>
        <end position="232"/>
    </location>
</feature>
<keyword evidence="4" id="KW-0945">Host-virus interaction</keyword>
<dbReference type="RefSeq" id="XP_030537277.1">
    <property type="nucleotide sequence ID" value="XM_030681417.1"/>
</dbReference>
<sequence length="234" mass="26418">MSTAHKIAILLIFLSHCLCIIRSDPDVTFVSKLGNVARYWDWDDFANAFYVVLQDLRSNTAGNGFNKYTHYANNRAECFGHGACNGALTQADCTGCMASAYDEIQRECPRSIGTQLQLQDCRLRSNPEVTFVDKLRNEAQFWYWDAYDNAFYAVLEDLRSNTAGNGFNYYTQSSVNSAKCFGHGVCNGALTQADRTSCMGSAYDEVQRECPRSIGAQLQLHDSRLRYEQYSFTE</sequence>
<dbReference type="OrthoDB" id="1888914at2759"/>